<dbReference type="GO" id="GO:0008658">
    <property type="term" value="F:penicillin binding"/>
    <property type="evidence" value="ECO:0007669"/>
    <property type="project" value="InterPro"/>
</dbReference>
<keyword evidence="2" id="KW-0121">Carboxypeptidase</keyword>
<keyword evidence="3" id="KW-0472">Membrane</keyword>
<dbReference type="Gene3D" id="3.90.1310.10">
    <property type="entry name" value="Penicillin-binding protein 2a (Domain 2)"/>
    <property type="match status" value="1"/>
</dbReference>
<evidence type="ECO:0000256" key="3">
    <source>
        <dbReference type="ARBA" id="ARBA00023136"/>
    </source>
</evidence>
<dbReference type="InterPro" id="IPR001460">
    <property type="entry name" value="PCN-bd_Tpept"/>
</dbReference>
<dbReference type="GO" id="GO:0005886">
    <property type="term" value="C:plasma membrane"/>
    <property type="evidence" value="ECO:0007669"/>
    <property type="project" value="TreeGrafter"/>
</dbReference>
<dbReference type="InterPro" id="IPR050515">
    <property type="entry name" value="Beta-lactam/transpept"/>
</dbReference>
<keyword evidence="8" id="KW-1185">Reference proteome</keyword>
<dbReference type="Pfam" id="PF00905">
    <property type="entry name" value="Transpeptidase"/>
    <property type="match status" value="1"/>
</dbReference>
<keyword evidence="2" id="KW-0645">Protease</keyword>
<evidence type="ECO:0000256" key="1">
    <source>
        <dbReference type="ARBA" id="ARBA00004370"/>
    </source>
</evidence>
<evidence type="ECO:0000313" key="7">
    <source>
        <dbReference type="EMBL" id="NDV89068.1"/>
    </source>
</evidence>
<dbReference type="SUPFAM" id="SSF56519">
    <property type="entry name" value="Penicillin binding protein dimerisation domain"/>
    <property type="match status" value="1"/>
</dbReference>
<comment type="subcellular location">
    <subcellularLocation>
        <location evidence="1">Membrane</location>
    </subcellularLocation>
</comment>
<evidence type="ECO:0000313" key="8">
    <source>
        <dbReference type="Proteomes" id="UP000476332"/>
    </source>
</evidence>
<dbReference type="GO" id="GO:0071555">
    <property type="term" value="P:cell wall organization"/>
    <property type="evidence" value="ECO:0007669"/>
    <property type="project" value="TreeGrafter"/>
</dbReference>
<dbReference type="InterPro" id="IPR036138">
    <property type="entry name" value="PBP_dimer_sf"/>
</dbReference>
<comment type="caution">
    <text evidence="7">The sequence shown here is derived from an EMBL/GenBank/DDBJ whole genome shotgun (WGS) entry which is preliminary data.</text>
</comment>
<protein>
    <submittedName>
        <fullName evidence="7">Penicillin-binding protein 2</fullName>
    </submittedName>
</protein>
<evidence type="ECO:0000259" key="6">
    <source>
        <dbReference type="Pfam" id="PF03717"/>
    </source>
</evidence>
<dbReference type="PANTHER" id="PTHR30627">
    <property type="entry name" value="PEPTIDOGLYCAN D,D-TRANSPEPTIDASE"/>
    <property type="match status" value="1"/>
</dbReference>
<feature type="domain" description="Penicillin-binding protein dimerisation" evidence="6">
    <location>
        <begin position="48"/>
        <end position="158"/>
    </location>
</feature>
<organism evidence="7 8">
    <name type="scientific">Aurantimonas aggregata</name>
    <dbReference type="NCBI Taxonomy" id="2047720"/>
    <lineage>
        <taxon>Bacteria</taxon>
        <taxon>Pseudomonadati</taxon>
        <taxon>Pseudomonadota</taxon>
        <taxon>Alphaproteobacteria</taxon>
        <taxon>Hyphomicrobiales</taxon>
        <taxon>Aurantimonadaceae</taxon>
        <taxon>Aurantimonas</taxon>
    </lineage>
</organism>
<feature type="domain" description="Penicillin-binding protein transpeptidase" evidence="5">
    <location>
        <begin position="221"/>
        <end position="502"/>
    </location>
</feature>
<reference evidence="7 8" key="1">
    <citation type="submission" date="2020-01" db="EMBL/GenBank/DDBJ databases">
        <title>Genomes of bacteria type strains.</title>
        <authorList>
            <person name="Chen J."/>
            <person name="Zhu S."/>
            <person name="Chen J."/>
        </authorList>
    </citation>
    <scope>NUCLEOTIDE SEQUENCE [LARGE SCALE GENOMIC DNA]</scope>
    <source>
        <strain evidence="7 8">KCTC 52919</strain>
    </source>
</reference>
<dbReference type="AlphaFoldDB" id="A0A6L9MNU5"/>
<dbReference type="SUPFAM" id="SSF56601">
    <property type="entry name" value="beta-lactamase/transpeptidase-like"/>
    <property type="match status" value="1"/>
</dbReference>
<dbReference type="Gene3D" id="3.30.450.330">
    <property type="match status" value="1"/>
</dbReference>
<dbReference type="Gene3D" id="3.40.710.10">
    <property type="entry name" value="DD-peptidase/beta-lactamase superfamily"/>
    <property type="match status" value="1"/>
</dbReference>
<name>A0A6L9MNU5_9HYPH</name>
<dbReference type="PANTHER" id="PTHR30627:SF1">
    <property type="entry name" value="PEPTIDOGLYCAN D,D-TRANSPEPTIDASE FTSI"/>
    <property type="match status" value="1"/>
</dbReference>
<evidence type="ECO:0000256" key="2">
    <source>
        <dbReference type="ARBA" id="ARBA00022645"/>
    </source>
</evidence>
<feature type="region of interest" description="Disordered" evidence="4">
    <location>
        <begin position="552"/>
        <end position="575"/>
    </location>
</feature>
<dbReference type="InterPro" id="IPR012338">
    <property type="entry name" value="Beta-lactam/transpept-like"/>
</dbReference>
<dbReference type="RefSeq" id="WP_163045920.1">
    <property type="nucleotide sequence ID" value="NZ_JAAAMJ010000026.1"/>
</dbReference>
<dbReference type="GO" id="GO:0004180">
    <property type="term" value="F:carboxypeptidase activity"/>
    <property type="evidence" value="ECO:0007669"/>
    <property type="project" value="UniProtKB-KW"/>
</dbReference>
<dbReference type="EMBL" id="JAAAMJ010000026">
    <property type="protein sequence ID" value="NDV89068.1"/>
    <property type="molecule type" value="Genomic_DNA"/>
</dbReference>
<dbReference type="Proteomes" id="UP000476332">
    <property type="component" value="Unassembled WGS sequence"/>
</dbReference>
<accession>A0A6L9MNU5</accession>
<dbReference type="Pfam" id="PF03717">
    <property type="entry name" value="PBP_dimer"/>
    <property type="match status" value="1"/>
</dbReference>
<evidence type="ECO:0000256" key="4">
    <source>
        <dbReference type="SAM" id="MobiDB-lite"/>
    </source>
</evidence>
<gene>
    <name evidence="7" type="ORF">GTW51_20555</name>
</gene>
<dbReference type="InterPro" id="IPR005311">
    <property type="entry name" value="PBP_dimer"/>
</dbReference>
<keyword evidence="2" id="KW-0378">Hydrolase</keyword>
<evidence type="ECO:0000259" key="5">
    <source>
        <dbReference type="Pfam" id="PF00905"/>
    </source>
</evidence>
<sequence length="575" mass="62740">MNVMRSPSQILIAGGVFVAIYAVIGFRLVQFGLAEMPLHAAVAPPPSVARPDIFDRNGNLLAMDLPVSSVYAEPHSIVDIDEAVEKLTAVLPDLDAADLYRDLSSDRGFTWIKRTISARERQEIWSLGIPSVDFRDETRRLYPNGATAAHVLGLVDVDNKGIAGIERWIDRQGLQDLKDIGVQFSRDDLAPVALSVDLRVQHALEDELGKAIAKFSAIAGAGLVMDVTNGEVIALASLPDFDPNNPADAHRPEHINRINVGVYEMGSTFKALTTAMALNSGRFNIHSVLDASHPLQFGRFKIRDFRGENRPLNVPEAFIHSSNIGMARMAMEVGIEGHKGFLDRFGQLDRLTTELPESASPIVPANWAMLNTATISFGHGLAVTSLQASMGIAALVNGGTLIRPTFVKDAPLAERVIRQDLVTPQTGEALRFMMRLNAEIGSARKADVPGYFMGGKTGTAEKVVNGRYATDRVLTSFMGIVPAHKPRYLFLVMLDEPKALPETHGFRTSGWNAVPVAGKIIERIMPILGVAPARIPPIDPFPAMSELRAFGSSRFQERPQPDSLVPIEASWRTRQ</sequence>
<proteinExistence type="predicted"/>